<dbReference type="InterPro" id="IPR011042">
    <property type="entry name" value="6-blade_b-propeller_TolB-like"/>
</dbReference>
<gene>
    <name evidence="3" type="ORF">DCW74_19685</name>
</gene>
<dbReference type="AlphaFoldDB" id="A0A349TPN9"/>
<dbReference type="Proteomes" id="UP000263517">
    <property type="component" value="Unassembled WGS sequence"/>
</dbReference>
<evidence type="ECO:0000313" key="4">
    <source>
        <dbReference type="Proteomes" id="UP000263517"/>
    </source>
</evidence>
<dbReference type="RefSeq" id="WP_272965895.1">
    <property type="nucleotide sequence ID" value="NZ_CALBIY010000042.1"/>
</dbReference>
<name>A0A349TPN9_9ALTE</name>
<keyword evidence="1" id="KW-0732">Signal</keyword>
<evidence type="ECO:0000313" key="3">
    <source>
        <dbReference type="EMBL" id="HAW77945.1"/>
    </source>
</evidence>
<protein>
    <submittedName>
        <fullName evidence="3">Dehydrogenase</fullName>
    </submittedName>
</protein>
<dbReference type="PANTHER" id="PTHR19328">
    <property type="entry name" value="HEDGEHOG-INTERACTING PROTEIN"/>
    <property type="match status" value="1"/>
</dbReference>
<organism evidence="3 4">
    <name type="scientific">Alteromonas australica</name>
    <dbReference type="NCBI Taxonomy" id="589873"/>
    <lineage>
        <taxon>Bacteria</taxon>
        <taxon>Pseudomonadati</taxon>
        <taxon>Pseudomonadota</taxon>
        <taxon>Gammaproteobacteria</taxon>
        <taxon>Alteromonadales</taxon>
        <taxon>Alteromonadaceae</taxon>
        <taxon>Alteromonas/Salinimonas group</taxon>
        <taxon>Alteromonas</taxon>
    </lineage>
</organism>
<dbReference type="PANTHER" id="PTHR19328:SF75">
    <property type="entry name" value="ALDOSE SUGAR DEHYDROGENASE YLII"/>
    <property type="match status" value="1"/>
</dbReference>
<evidence type="ECO:0000259" key="2">
    <source>
        <dbReference type="Pfam" id="PF07995"/>
    </source>
</evidence>
<feature type="domain" description="Glucose/Sorbosone dehydrogenase" evidence="2">
    <location>
        <begin position="41"/>
        <end position="362"/>
    </location>
</feature>
<evidence type="ECO:0000256" key="1">
    <source>
        <dbReference type="SAM" id="SignalP"/>
    </source>
</evidence>
<dbReference type="InterPro" id="IPR012938">
    <property type="entry name" value="Glc/Sorbosone_DH"/>
</dbReference>
<dbReference type="InterPro" id="IPR011041">
    <property type="entry name" value="Quinoprot_gluc/sorb_DH_b-prop"/>
</dbReference>
<feature type="signal peptide" evidence="1">
    <location>
        <begin position="1"/>
        <end position="18"/>
    </location>
</feature>
<dbReference type="Gene3D" id="2.120.10.30">
    <property type="entry name" value="TolB, C-terminal domain"/>
    <property type="match status" value="1"/>
</dbReference>
<comment type="caution">
    <text evidence="3">The sequence shown here is derived from an EMBL/GenBank/DDBJ whole genome shotgun (WGS) entry which is preliminary data.</text>
</comment>
<feature type="chain" id="PRO_5030064012" evidence="1">
    <location>
        <begin position="19"/>
        <end position="367"/>
    </location>
</feature>
<accession>A0A349TPN9</accession>
<sequence>MRIVVLFAAFLFLYSVGAAPQAEVTEQPLPFTQSLVVDKLAYPKAILSLQDGRWVIALRDGELVCVDTDSTIKTHKLTLPDLYAQGQGGLLDIELSSDFLSRGQVLMTYSKGTKSNNGIAVVKGNLHKDCSFSALETVFAVSDDKDTPVHYGGKLLPLADNEWLVTIGDGFDYREKAQVLTSQLGKVLRFNEAGQPSATPPFPQAPYVYSYGHRNPQGIISLPSGKILLHEHGPDGGDEVNVLRAGANYGWPVVTLGTDYSGASISPFKHYKGMVNPIVDWTPSIAPSSMAYYHSDSFGALTGKVLVTALKAKALYSLDLSASPVVQRRVFPHLNERLRDVAVGQNGSIYILTDGNDASLIRFSSPM</sequence>
<reference evidence="3 4" key="1">
    <citation type="journal article" date="2018" name="Nat. Biotechnol.">
        <title>A standardized bacterial taxonomy based on genome phylogeny substantially revises the tree of life.</title>
        <authorList>
            <person name="Parks D.H."/>
            <person name="Chuvochina M."/>
            <person name="Waite D.W."/>
            <person name="Rinke C."/>
            <person name="Skarshewski A."/>
            <person name="Chaumeil P.A."/>
            <person name="Hugenholtz P."/>
        </authorList>
    </citation>
    <scope>NUCLEOTIDE SEQUENCE [LARGE SCALE GENOMIC DNA]</scope>
    <source>
        <strain evidence="3">UBA11978</strain>
    </source>
</reference>
<dbReference type="EMBL" id="DNAN01000689">
    <property type="protein sequence ID" value="HAW77945.1"/>
    <property type="molecule type" value="Genomic_DNA"/>
</dbReference>
<dbReference type="SUPFAM" id="SSF50952">
    <property type="entry name" value="Soluble quinoprotein glucose dehydrogenase"/>
    <property type="match status" value="1"/>
</dbReference>
<dbReference type="Pfam" id="PF07995">
    <property type="entry name" value="GSDH"/>
    <property type="match status" value="1"/>
</dbReference>
<proteinExistence type="predicted"/>